<name>A0A6M3LAM0_9ZZZZ</name>
<dbReference type="EMBL" id="MT141870">
    <property type="protein sequence ID" value="QJA71400.1"/>
    <property type="molecule type" value="Genomic_DNA"/>
</dbReference>
<reference evidence="2" key="1">
    <citation type="submission" date="2020-03" db="EMBL/GenBank/DDBJ databases">
        <title>The deep terrestrial virosphere.</title>
        <authorList>
            <person name="Holmfeldt K."/>
            <person name="Nilsson E."/>
            <person name="Simone D."/>
            <person name="Lopez-Fernandez M."/>
            <person name="Wu X."/>
            <person name="de Brujin I."/>
            <person name="Lundin D."/>
            <person name="Andersson A."/>
            <person name="Bertilsson S."/>
            <person name="Dopson M."/>
        </authorList>
    </citation>
    <scope>NUCLEOTIDE SEQUENCE</scope>
    <source>
        <strain evidence="1">MM415A03193</strain>
        <strain evidence="2">MM415B02392</strain>
    </source>
</reference>
<gene>
    <name evidence="1" type="ORF">MM415A03193_0011</name>
    <name evidence="2" type="ORF">MM415B02392_0008</name>
</gene>
<proteinExistence type="predicted"/>
<evidence type="ECO:0000313" key="1">
    <source>
        <dbReference type="EMBL" id="QJA71400.1"/>
    </source>
</evidence>
<organism evidence="2">
    <name type="scientific">viral metagenome</name>
    <dbReference type="NCBI Taxonomy" id="1070528"/>
    <lineage>
        <taxon>unclassified sequences</taxon>
        <taxon>metagenomes</taxon>
        <taxon>organismal metagenomes</taxon>
    </lineage>
</organism>
<sequence>MVKDMNSNDSEAKQAQVYLLHFDSRLARNPVQRIGTKGVKANDEKPVQ</sequence>
<accession>A0A6M3LAM0</accession>
<protein>
    <submittedName>
        <fullName evidence="2">Uncharacterized protein</fullName>
    </submittedName>
</protein>
<evidence type="ECO:0000313" key="2">
    <source>
        <dbReference type="EMBL" id="QJA90331.1"/>
    </source>
</evidence>
<dbReference type="EMBL" id="MT142906">
    <property type="protein sequence ID" value="QJA90331.1"/>
    <property type="molecule type" value="Genomic_DNA"/>
</dbReference>
<dbReference type="AlphaFoldDB" id="A0A6M3LAM0"/>